<organism evidence="1 2">
    <name type="scientific">Megasphaera hexanoica</name>
    <dbReference type="NCBI Taxonomy" id="1675036"/>
    <lineage>
        <taxon>Bacteria</taxon>
        <taxon>Bacillati</taxon>
        <taxon>Bacillota</taxon>
        <taxon>Negativicutes</taxon>
        <taxon>Veillonellales</taxon>
        <taxon>Veillonellaceae</taxon>
        <taxon>Megasphaera</taxon>
    </lineage>
</organism>
<protein>
    <submittedName>
        <fullName evidence="1">Siphovirus Gp157 family protein</fullName>
    </submittedName>
</protein>
<dbReference type="RefSeq" id="WP_113855888.1">
    <property type="nucleotide sequence ID" value="NZ_CP011940.1"/>
</dbReference>
<name>A0ABW7DJV3_9FIRM</name>
<keyword evidence="2" id="KW-1185">Reference proteome</keyword>
<sequence>MTLYEIDEQIRNCIRIDEKSAVDTLTGEVIDLKQLDELAMERSQKIKNIALWYKNLVADARALKDEETAFAIRRKTAENKAEQLKSYLQTILNGEKVKDLQFAITWRKSQAVQIDDEKCIPAEFRIPQPDKIDKYGIRNALKNGESIAGAELVERNNIQIK</sequence>
<accession>A0ABW7DJV3</accession>
<dbReference type="InterPro" id="IPR008840">
    <property type="entry name" value="Sipho_Gp157"/>
</dbReference>
<reference evidence="1 2" key="1">
    <citation type="submission" date="2024-10" db="EMBL/GenBank/DDBJ databases">
        <authorList>
            <person name="Sang B.-I."/>
            <person name="Prabhaharan D."/>
        </authorList>
    </citation>
    <scope>NUCLEOTIDE SEQUENCE [LARGE SCALE GENOMIC DNA]</scope>
    <source>
        <strain evidence="1 2">MH</strain>
    </source>
</reference>
<comment type="caution">
    <text evidence="1">The sequence shown here is derived from an EMBL/GenBank/DDBJ whole genome shotgun (WGS) entry which is preliminary data.</text>
</comment>
<proteinExistence type="predicted"/>
<dbReference type="Proteomes" id="UP001605989">
    <property type="component" value="Unassembled WGS sequence"/>
</dbReference>
<evidence type="ECO:0000313" key="1">
    <source>
        <dbReference type="EMBL" id="MFG6271616.1"/>
    </source>
</evidence>
<dbReference type="EMBL" id="JBIEKR010000001">
    <property type="protein sequence ID" value="MFG6271616.1"/>
    <property type="molecule type" value="Genomic_DNA"/>
</dbReference>
<dbReference type="Pfam" id="PF05565">
    <property type="entry name" value="Sipho_Gp157"/>
    <property type="match status" value="1"/>
</dbReference>
<gene>
    <name evidence="1" type="ORF">ACGTZG_00250</name>
</gene>
<evidence type="ECO:0000313" key="2">
    <source>
        <dbReference type="Proteomes" id="UP001605989"/>
    </source>
</evidence>